<dbReference type="RefSeq" id="XP_024553332.1">
    <property type="nucleotide sequence ID" value="XM_024697516.1"/>
</dbReference>
<dbReference type="VEuPathDB" id="FungiDB:Bcin15g02870"/>
<reference evidence="1 2" key="1">
    <citation type="journal article" date="2011" name="PLoS Genet.">
        <title>Genomic analysis of the necrotrophic fungal pathogens Sclerotinia sclerotiorum and Botrytis cinerea.</title>
        <authorList>
            <person name="Amselem J."/>
            <person name="Cuomo C.A."/>
            <person name="van Kan J.A."/>
            <person name="Viaud M."/>
            <person name="Benito E.P."/>
            <person name="Couloux A."/>
            <person name="Coutinho P.M."/>
            <person name="de Vries R.P."/>
            <person name="Dyer P.S."/>
            <person name="Fillinger S."/>
            <person name="Fournier E."/>
            <person name="Gout L."/>
            <person name="Hahn M."/>
            <person name="Kohn L."/>
            <person name="Lapalu N."/>
            <person name="Plummer K.M."/>
            <person name="Pradier J.M."/>
            <person name="Quevillon E."/>
            <person name="Sharon A."/>
            <person name="Simon A."/>
            <person name="ten Have A."/>
            <person name="Tudzynski B."/>
            <person name="Tudzynski P."/>
            <person name="Wincker P."/>
            <person name="Andrew M."/>
            <person name="Anthouard V."/>
            <person name="Beever R.E."/>
            <person name="Beffa R."/>
            <person name="Benoit I."/>
            <person name="Bouzid O."/>
            <person name="Brault B."/>
            <person name="Chen Z."/>
            <person name="Choquer M."/>
            <person name="Collemare J."/>
            <person name="Cotton P."/>
            <person name="Danchin E.G."/>
            <person name="Da Silva C."/>
            <person name="Gautier A."/>
            <person name="Giraud C."/>
            <person name="Giraud T."/>
            <person name="Gonzalez C."/>
            <person name="Grossetete S."/>
            <person name="Guldener U."/>
            <person name="Henrissat B."/>
            <person name="Howlett B.J."/>
            <person name="Kodira C."/>
            <person name="Kretschmer M."/>
            <person name="Lappartient A."/>
            <person name="Leroch M."/>
            <person name="Levis C."/>
            <person name="Mauceli E."/>
            <person name="Neuveglise C."/>
            <person name="Oeser B."/>
            <person name="Pearson M."/>
            <person name="Poulain J."/>
            <person name="Poussereau N."/>
            <person name="Quesneville H."/>
            <person name="Rascle C."/>
            <person name="Schumacher J."/>
            <person name="Segurens B."/>
            <person name="Sexton A."/>
            <person name="Silva E."/>
            <person name="Sirven C."/>
            <person name="Soanes D.M."/>
            <person name="Talbot N.J."/>
            <person name="Templeton M."/>
            <person name="Yandava C."/>
            <person name="Yarden O."/>
            <person name="Zeng Q."/>
            <person name="Rollins J.A."/>
            <person name="Lebrun M.H."/>
            <person name="Dickman M."/>
        </authorList>
    </citation>
    <scope>NUCLEOTIDE SEQUENCE [LARGE SCALE GENOMIC DNA]</scope>
    <source>
        <strain evidence="1 2">B05.10</strain>
    </source>
</reference>
<sequence>MSGKGLSKVIRGSECLFKHAPLKLTRQQRSFTSSPVCHKVGQVPSFSPTSSPELDALLLKYRKNLFLPAHLSEYDQELVYGKRHAESLKTDPVKVQIGGEEFVLEHINQLKDLPGTTKGFREVLNLMMEKKDWDNLPQFLEGHRDCRRPLAQALYCQMIRRAGLVGRMDAVIEAARRVRYTGFRLNDEEVVMQMMYWIYYKAQVSGFEEHETEQALAWAEAVADLLEDPRHAGDKGPLLAEGANDVRALPEVIGILLQLAAVRAVKHTDGKDLDGKVATYATRLLGTPYDLSTSLLNLKRPEVRVYSKSDAADSDIASQTKIDGGNYSAEEIQKKTLRAKNHWLVAAVPVLHGMKTALHVFGPSTIASLKLKEHIPRLEKRVNRYASDLKGIAAGNLGYRTYTNLFGSA</sequence>
<dbReference type="KEGG" id="bfu:BCIN_15g02870"/>
<reference evidence="1 2" key="3">
    <citation type="journal article" date="2017" name="Mol. Plant Pathol.">
        <title>A gapless genome sequence of the fungus Botrytis cinerea.</title>
        <authorList>
            <person name="Van Kan J.A."/>
            <person name="Stassen J.H."/>
            <person name="Mosbach A."/>
            <person name="Van Der Lee T.A."/>
            <person name="Faino L."/>
            <person name="Farmer A.D."/>
            <person name="Papasotiriou D.G."/>
            <person name="Zhou S."/>
            <person name="Seidl M.F."/>
            <person name="Cottam E."/>
            <person name="Edel D."/>
            <person name="Hahn M."/>
            <person name="Schwartz D.C."/>
            <person name="Dietrich R.A."/>
            <person name="Widdison S."/>
            <person name="Scalliet G."/>
        </authorList>
    </citation>
    <scope>NUCLEOTIDE SEQUENCE [LARGE SCALE GENOMIC DNA]</scope>
    <source>
        <strain evidence="1 2">B05.10</strain>
    </source>
</reference>
<name>A0A384K5C7_BOTFB</name>
<gene>
    <name evidence="1" type="ORF">BCIN_15g02870</name>
</gene>
<dbReference type="GeneID" id="5438843"/>
<dbReference type="EMBL" id="CP009819">
    <property type="protein sequence ID" value="ATZ57747.1"/>
    <property type="molecule type" value="Genomic_DNA"/>
</dbReference>
<protein>
    <submittedName>
        <fullName evidence="1">Uncharacterized protein</fullName>
    </submittedName>
</protein>
<dbReference type="Proteomes" id="UP000001798">
    <property type="component" value="Chromosome 15"/>
</dbReference>
<reference evidence="1 2" key="2">
    <citation type="journal article" date="2012" name="Eukaryot. Cell">
        <title>Genome update of Botrytis cinerea strains B05.10 and T4.</title>
        <authorList>
            <person name="Staats M."/>
            <person name="van Kan J.A."/>
        </authorList>
    </citation>
    <scope>NUCLEOTIDE SEQUENCE [LARGE SCALE GENOMIC DNA]</scope>
    <source>
        <strain evidence="1 2">B05.10</strain>
    </source>
</reference>
<keyword evidence="2" id="KW-1185">Reference proteome</keyword>
<organism evidence="1 2">
    <name type="scientific">Botryotinia fuckeliana (strain B05.10)</name>
    <name type="common">Noble rot fungus</name>
    <name type="synonym">Botrytis cinerea</name>
    <dbReference type="NCBI Taxonomy" id="332648"/>
    <lineage>
        <taxon>Eukaryota</taxon>
        <taxon>Fungi</taxon>
        <taxon>Dikarya</taxon>
        <taxon>Ascomycota</taxon>
        <taxon>Pezizomycotina</taxon>
        <taxon>Leotiomycetes</taxon>
        <taxon>Helotiales</taxon>
        <taxon>Sclerotiniaceae</taxon>
        <taxon>Botrytis</taxon>
    </lineage>
</organism>
<evidence type="ECO:0000313" key="2">
    <source>
        <dbReference type="Proteomes" id="UP000001798"/>
    </source>
</evidence>
<dbReference type="OrthoDB" id="5405126at2759"/>
<proteinExistence type="predicted"/>
<accession>A0A384K5C7</accession>
<evidence type="ECO:0000313" key="1">
    <source>
        <dbReference type="EMBL" id="ATZ57747.1"/>
    </source>
</evidence>
<dbReference type="AlphaFoldDB" id="A0A384K5C7"/>